<evidence type="ECO:0000313" key="1">
    <source>
        <dbReference type="EMBL" id="KAI4465858.1"/>
    </source>
</evidence>
<organism evidence="1 2">
    <name type="scientific">Holotrichia oblita</name>
    <name type="common">Chafer beetle</name>
    <dbReference type="NCBI Taxonomy" id="644536"/>
    <lineage>
        <taxon>Eukaryota</taxon>
        <taxon>Metazoa</taxon>
        <taxon>Ecdysozoa</taxon>
        <taxon>Arthropoda</taxon>
        <taxon>Hexapoda</taxon>
        <taxon>Insecta</taxon>
        <taxon>Pterygota</taxon>
        <taxon>Neoptera</taxon>
        <taxon>Endopterygota</taxon>
        <taxon>Coleoptera</taxon>
        <taxon>Polyphaga</taxon>
        <taxon>Scarabaeiformia</taxon>
        <taxon>Scarabaeidae</taxon>
        <taxon>Melolonthinae</taxon>
        <taxon>Holotrichia</taxon>
    </lineage>
</organism>
<comment type="caution">
    <text evidence="1">The sequence shown here is derived from an EMBL/GenBank/DDBJ whole genome shotgun (WGS) entry which is preliminary data.</text>
</comment>
<reference evidence="1" key="1">
    <citation type="submission" date="2022-04" db="EMBL/GenBank/DDBJ databases">
        <title>Chromosome-scale genome assembly of Holotrichia oblita Faldermann.</title>
        <authorList>
            <person name="Rongchong L."/>
        </authorList>
    </citation>
    <scope>NUCLEOTIDE SEQUENCE</scope>
    <source>
        <strain evidence="1">81SQS9</strain>
    </source>
</reference>
<keyword evidence="2" id="KW-1185">Reference proteome</keyword>
<dbReference type="EMBL" id="CM043017">
    <property type="protein sequence ID" value="KAI4465858.1"/>
    <property type="molecule type" value="Genomic_DNA"/>
</dbReference>
<sequence length="547" mass="61127">MGREDKATWKSNYFTKLIQLLEDFPKCFIVGADNVGSKQMQQIRMSLRGNAVVLMGKNTMMRKAIKGHLERNPSLEKLLPHIKGNVGFVFTRADLVEVRDKLLENKVRAPARPGAIAPLSVIIPAQNTGLGPEKTSFFQALSIPTKISKGTIEIINDVHILKPGDKVGASEATLLNMLNISPFSYGLIVEQVYDSGTIFAPEILDIKPEDLRERFMVGVANLAAVCLTIGYPTIASAPHSIANGFKNLLAIAAATDVDFKEATTIKEFIKRDLHVELPDAAIFASEEAIYISGETLSFNKPNATEEAEHCYRIFQNLIDRLKLDPELLKPLSIRTLLEFNEQILRDNNFTDAWLSQKHRETDAAFLEFAKRIEFIDSLERFEDRWLELSKGIVAGNMFDWGARAVADILETSEFKFLDAMNTIQKRPWFTDDLDTWISKFKDIPYKKIVIFVDNAGVDFVLGVIPFAREFIKEDAKVILSANTYPALNDITISELNECLLRASLYCPVIKDAVSNNKLVGIENGQGGPCLDLTSLNEGKVFLVSSYL</sequence>
<proteinExistence type="predicted"/>
<keyword evidence="1" id="KW-0689">Ribosomal protein</keyword>
<evidence type="ECO:0000313" key="2">
    <source>
        <dbReference type="Proteomes" id="UP001056778"/>
    </source>
</evidence>
<name>A0ACB9TGF0_HOLOL</name>
<keyword evidence="1" id="KW-0687">Ribonucleoprotein</keyword>
<dbReference type="Proteomes" id="UP001056778">
    <property type="component" value="Chromosome 3"/>
</dbReference>
<accession>A0ACB9TGF0</accession>
<gene>
    <name evidence="1" type="ORF">MML48_3g00005543</name>
</gene>
<protein>
    <submittedName>
        <fullName evidence="1">60s acidic ribosomal protein p0</fullName>
    </submittedName>
</protein>